<dbReference type="SUPFAM" id="SSF140931">
    <property type="entry name" value="Fic-like"/>
    <property type="match status" value="1"/>
</dbReference>
<dbReference type="RefSeq" id="WP_022219863.1">
    <property type="nucleotide sequence ID" value="NZ_BSCI01000010.1"/>
</dbReference>
<keyword evidence="2" id="KW-0131">Cell cycle</keyword>
<comment type="caution">
    <text evidence="2">The sequence shown here is derived from an EMBL/GenBank/DDBJ whole genome shotgun (WGS) entry which is preliminary data.</text>
</comment>
<protein>
    <submittedName>
        <fullName evidence="2">Cell division protein Fic</fullName>
    </submittedName>
</protein>
<feature type="domain" description="Fido" evidence="1">
    <location>
        <begin position="81"/>
        <end position="212"/>
    </location>
</feature>
<dbReference type="Gene3D" id="1.10.3290.10">
    <property type="entry name" value="Fido-like domain"/>
    <property type="match status" value="1"/>
</dbReference>
<organism evidence="2 3">
    <name type="scientific">Coprococcus comes</name>
    <dbReference type="NCBI Taxonomy" id="410072"/>
    <lineage>
        <taxon>Bacteria</taxon>
        <taxon>Bacillati</taxon>
        <taxon>Bacillota</taxon>
        <taxon>Clostridia</taxon>
        <taxon>Lachnospirales</taxon>
        <taxon>Lachnospiraceae</taxon>
        <taxon>Coprococcus</taxon>
    </lineage>
</organism>
<dbReference type="GO" id="GO:0051301">
    <property type="term" value="P:cell division"/>
    <property type="evidence" value="ECO:0007669"/>
    <property type="project" value="UniProtKB-KW"/>
</dbReference>
<accession>A0AA37QPS6</accession>
<name>A0AA37QPS6_9FIRM</name>
<dbReference type="PROSITE" id="PS51459">
    <property type="entry name" value="FIDO"/>
    <property type="match status" value="1"/>
</dbReference>
<proteinExistence type="predicted"/>
<evidence type="ECO:0000259" key="1">
    <source>
        <dbReference type="PROSITE" id="PS51459"/>
    </source>
</evidence>
<dbReference type="AlphaFoldDB" id="A0AA37QPS6"/>
<gene>
    <name evidence="2" type="ORF">comes_18310</name>
</gene>
<keyword evidence="2" id="KW-0132">Cell division</keyword>
<dbReference type="GeneID" id="92824591"/>
<dbReference type="Proteomes" id="UP001145109">
    <property type="component" value="Unassembled WGS sequence"/>
</dbReference>
<evidence type="ECO:0000313" key="2">
    <source>
        <dbReference type="EMBL" id="GLG87285.1"/>
    </source>
</evidence>
<reference evidence="2" key="2">
    <citation type="submission" date="2022-11" db="EMBL/GenBank/DDBJ databases">
        <title>Draft genome sequence of Coprococcus comes strain 31264.</title>
        <authorList>
            <person name="Hisatomi A."/>
            <person name="Ohkuma M."/>
            <person name="Sakamoto M."/>
        </authorList>
    </citation>
    <scope>NUCLEOTIDE SEQUENCE</scope>
    <source>
        <strain evidence="2">JCM 31264</strain>
    </source>
</reference>
<dbReference type="InterPro" id="IPR003812">
    <property type="entry name" value="Fido"/>
</dbReference>
<reference evidence="2" key="1">
    <citation type="submission" date="2022-09" db="EMBL/GenBank/DDBJ databases">
        <title>Draft genome sequence of Coprococcus comes strain 31264.</title>
        <authorList>
            <person name="Atsushi H."/>
            <person name="Moriya O."/>
            <person name="Mitsuo S."/>
        </authorList>
    </citation>
    <scope>NUCLEOTIDE SEQUENCE</scope>
    <source>
        <strain evidence="2">JCM 31264</strain>
    </source>
</reference>
<evidence type="ECO:0000313" key="3">
    <source>
        <dbReference type="Proteomes" id="UP001145109"/>
    </source>
</evidence>
<sequence length="217" mass="24310">MSTIAEAEKAVKFNVFYAKKNVVDSIWKEAIIEGVNITYPQAKVIVEHNQTVEGLTVTGTITVYNLKLAWNYLFEHLNSLVDFEFVAKINSILGASLVHNAGCIRNIPVGISGTAWQPEMPDFDTAKATIEKIANMEPGRERALKMFGYLCRSQLFSDGNKRTAQLVANKMLIADGRGILAIPPECKHDFGEKLKRFYETADDSELQKFLIETSIYN</sequence>
<dbReference type="InterPro" id="IPR036597">
    <property type="entry name" value="Fido-like_dom_sf"/>
</dbReference>
<dbReference type="EMBL" id="BSCI01000010">
    <property type="protein sequence ID" value="GLG87285.1"/>
    <property type="molecule type" value="Genomic_DNA"/>
</dbReference>